<reference evidence="2 3" key="1">
    <citation type="submission" date="2014-01" db="EMBL/GenBank/DDBJ databases">
        <title>Actinotalea ferrariae CF5-4.</title>
        <authorList>
            <person name="Chen F."/>
            <person name="Li Y."/>
            <person name="Wang G."/>
        </authorList>
    </citation>
    <scope>NUCLEOTIDE SEQUENCE [LARGE SCALE GENOMIC DNA]</scope>
    <source>
        <strain evidence="2 3">CF5-4</strain>
    </source>
</reference>
<dbReference type="Proteomes" id="UP000019753">
    <property type="component" value="Unassembled WGS sequence"/>
</dbReference>
<name>A0A021VXC5_9CELL</name>
<keyword evidence="3" id="KW-1185">Reference proteome</keyword>
<dbReference type="EMBL" id="AXCW01000022">
    <property type="protein sequence ID" value="EYR64675.1"/>
    <property type="molecule type" value="Genomic_DNA"/>
</dbReference>
<proteinExistence type="predicted"/>
<evidence type="ECO:0000313" key="2">
    <source>
        <dbReference type="EMBL" id="EYR64675.1"/>
    </source>
</evidence>
<evidence type="ECO:0000256" key="1">
    <source>
        <dbReference type="SAM" id="MobiDB-lite"/>
    </source>
</evidence>
<evidence type="ECO:0000313" key="3">
    <source>
        <dbReference type="Proteomes" id="UP000019753"/>
    </source>
</evidence>
<accession>A0A021VXC5</accession>
<organism evidence="2 3">
    <name type="scientific">Actinotalea ferrariae CF5-4</name>
    <dbReference type="NCBI Taxonomy" id="948458"/>
    <lineage>
        <taxon>Bacteria</taxon>
        <taxon>Bacillati</taxon>
        <taxon>Actinomycetota</taxon>
        <taxon>Actinomycetes</taxon>
        <taxon>Micrococcales</taxon>
        <taxon>Cellulomonadaceae</taxon>
        <taxon>Actinotalea</taxon>
    </lineage>
</organism>
<protein>
    <submittedName>
        <fullName evidence="2">Uncharacterized protein</fullName>
    </submittedName>
</protein>
<feature type="compositionally biased region" description="Basic and acidic residues" evidence="1">
    <location>
        <begin position="1"/>
        <end position="10"/>
    </location>
</feature>
<dbReference type="RefSeq" id="WP_034222708.1">
    <property type="nucleotide sequence ID" value="NZ_AXCW01000022.1"/>
</dbReference>
<sequence length="66" mass="7191">MATRPRRDDGLVEIVHPKSKLTSRVRPDAVAGWSRAGWEPADKESGAESPAEPNTDPSPAPRRSRS</sequence>
<gene>
    <name evidence="2" type="ORF">N866_07180</name>
</gene>
<feature type="region of interest" description="Disordered" evidence="1">
    <location>
        <begin position="1"/>
        <end position="66"/>
    </location>
</feature>
<comment type="caution">
    <text evidence="2">The sequence shown here is derived from an EMBL/GenBank/DDBJ whole genome shotgun (WGS) entry which is preliminary data.</text>
</comment>
<dbReference type="AlphaFoldDB" id="A0A021VXC5"/>